<accession>A0ABT3IIZ3</accession>
<organism evidence="1 2">
    <name type="scientific">Chitinophaga nivalis</name>
    <dbReference type="NCBI Taxonomy" id="2991709"/>
    <lineage>
        <taxon>Bacteria</taxon>
        <taxon>Pseudomonadati</taxon>
        <taxon>Bacteroidota</taxon>
        <taxon>Chitinophagia</taxon>
        <taxon>Chitinophagales</taxon>
        <taxon>Chitinophagaceae</taxon>
        <taxon>Chitinophaga</taxon>
    </lineage>
</organism>
<dbReference type="RefSeq" id="WP_264729410.1">
    <property type="nucleotide sequence ID" value="NZ_JAPDNR010000001.1"/>
</dbReference>
<dbReference type="SUPFAM" id="SSF55961">
    <property type="entry name" value="Bet v1-like"/>
    <property type="match status" value="1"/>
</dbReference>
<dbReference type="Gene3D" id="3.30.530.20">
    <property type="match status" value="1"/>
</dbReference>
<dbReference type="Proteomes" id="UP001207742">
    <property type="component" value="Unassembled WGS sequence"/>
</dbReference>
<gene>
    <name evidence="1" type="ORF">OL497_08305</name>
</gene>
<reference evidence="1 2" key="1">
    <citation type="submission" date="2022-10" db="EMBL/GenBank/DDBJ databases">
        <title>Chitinophaga nivalis PC15 sp. nov., isolated from Pyeongchang county, South Korea.</title>
        <authorList>
            <person name="Trinh H.N."/>
        </authorList>
    </citation>
    <scope>NUCLEOTIDE SEQUENCE [LARGE SCALE GENOMIC DNA]</scope>
    <source>
        <strain evidence="1 2">PC14</strain>
    </source>
</reference>
<keyword evidence="2" id="KW-1185">Reference proteome</keyword>
<sequence length="150" mass="17642">MVNQDFTTTYLVDQTPEEVFHAINNVRGWWSENIEGGTTQLHDEFTYAYQDVHICTMKLVEVVPYEKVVWEVLKNYFNFTKHANEWTGDKVSFEIFRQDDKTGIRFTHWGLVPEYECYEACFNGWSKYINNSLRNLIVTGKGEPNPKEVA</sequence>
<dbReference type="InterPro" id="IPR023393">
    <property type="entry name" value="START-like_dom_sf"/>
</dbReference>
<comment type="caution">
    <text evidence="1">The sequence shown here is derived from an EMBL/GenBank/DDBJ whole genome shotgun (WGS) entry which is preliminary data.</text>
</comment>
<evidence type="ECO:0000313" key="1">
    <source>
        <dbReference type="EMBL" id="MCW3483891.1"/>
    </source>
</evidence>
<evidence type="ECO:0000313" key="2">
    <source>
        <dbReference type="Proteomes" id="UP001207742"/>
    </source>
</evidence>
<proteinExistence type="predicted"/>
<protein>
    <submittedName>
        <fullName evidence="1">SRPBCC domain-containing protein</fullName>
    </submittedName>
</protein>
<name>A0ABT3IIZ3_9BACT</name>
<dbReference type="EMBL" id="JAPDNS010000001">
    <property type="protein sequence ID" value="MCW3483891.1"/>
    <property type="molecule type" value="Genomic_DNA"/>
</dbReference>